<dbReference type="Proteomes" id="UP000240904">
    <property type="component" value="Unassembled WGS sequence"/>
</dbReference>
<dbReference type="AlphaFoldDB" id="A0A2T3N245"/>
<sequence length="218" mass="23328">MSFKQHMQPRQRSQFQVVGEFIYVESCSDTVLIQTERGEYRLKPGAQVLDSQLSGRVTVENLGEAGNVEIICGFGQYIPPQDGQTVTVSQMPPVAVESLPAVTVKALPSVAVEALPKVQLETGQMVRVYATTALLTKPVGGATVETSVLTITSGQAELLANSSRCHVLLKASASNTDVITIGNGFTLSPGEKQQIDTFGGLMFSGTDNNTIEIIEVIR</sequence>
<name>A0A2T3N245_9GAMM</name>
<protein>
    <submittedName>
        <fullName evidence="1">Uncharacterized protein</fullName>
    </submittedName>
</protein>
<proteinExistence type="predicted"/>
<dbReference type="EMBL" id="PYMC01000003">
    <property type="protein sequence ID" value="PSW06264.1"/>
    <property type="molecule type" value="Genomic_DNA"/>
</dbReference>
<evidence type="ECO:0000313" key="2">
    <source>
        <dbReference type="Proteomes" id="UP000240904"/>
    </source>
</evidence>
<dbReference type="OrthoDB" id="5812188at2"/>
<organism evidence="1 2">
    <name type="scientific">Photobacterium lipolyticum</name>
    <dbReference type="NCBI Taxonomy" id="266810"/>
    <lineage>
        <taxon>Bacteria</taxon>
        <taxon>Pseudomonadati</taxon>
        <taxon>Pseudomonadota</taxon>
        <taxon>Gammaproteobacteria</taxon>
        <taxon>Vibrionales</taxon>
        <taxon>Vibrionaceae</taxon>
        <taxon>Photobacterium</taxon>
    </lineage>
</organism>
<gene>
    <name evidence="1" type="ORF">C9I89_07080</name>
</gene>
<accession>A0A2T3N245</accession>
<keyword evidence="2" id="KW-1185">Reference proteome</keyword>
<reference evidence="1 2" key="1">
    <citation type="submission" date="2018-03" db="EMBL/GenBank/DDBJ databases">
        <title>Whole genome sequencing of Histamine producing bacteria.</title>
        <authorList>
            <person name="Butler K."/>
        </authorList>
    </citation>
    <scope>NUCLEOTIDE SEQUENCE [LARGE SCALE GENOMIC DNA]</scope>
    <source>
        <strain evidence="1 2">DSM 16190</strain>
    </source>
</reference>
<dbReference type="RefSeq" id="WP_107282643.1">
    <property type="nucleotide sequence ID" value="NZ_PYMC01000003.1"/>
</dbReference>
<evidence type="ECO:0000313" key="1">
    <source>
        <dbReference type="EMBL" id="PSW06264.1"/>
    </source>
</evidence>
<comment type="caution">
    <text evidence="1">The sequence shown here is derived from an EMBL/GenBank/DDBJ whole genome shotgun (WGS) entry which is preliminary data.</text>
</comment>